<evidence type="ECO:0000256" key="8">
    <source>
        <dbReference type="ARBA" id="ARBA00023316"/>
    </source>
</evidence>
<keyword evidence="8 9" id="KW-0961">Cell wall biogenesis/degradation</keyword>
<dbReference type="SUPFAM" id="SSF141523">
    <property type="entry name" value="L,D-transpeptidase catalytic domain-like"/>
    <property type="match status" value="1"/>
</dbReference>
<feature type="region of interest" description="Disordered" evidence="10">
    <location>
        <begin position="169"/>
        <end position="188"/>
    </location>
</feature>
<dbReference type="Pfam" id="PF03734">
    <property type="entry name" value="YkuD"/>
    <property type="match status" value="1"/>
</dbReference>
<evidence type="ECO:0000256" key="6">
    <source>
        <dbReference type="ARBA" id="ARBA00022960"/>
    </source>
</evidence>
<evidence type="ECO:0000313" key="13">
    <source>
        <dbReference type="Proteomes" id="UP000664761"/>
    </source>
</evidence>
<proteinExistence type="inferred from homology"/>
<name>A0ABS3F5M4_9PROT</name>
<dbReference type="InterPro" id="IPR038063">
    <property type="entry name" value="Transpep_catalytic_dom"/>
</dbReference>
<sequence length="328" mass="35731">MPIRPADTMARQWKDERCSPRVKQDQLKRIRNALAAGSLGVFLAVLGATGAAATDLIGTEKTYTARETEILIHIAEATGVGYVELRAANPAADPWAVKPGEELRIPTRHILPSGLKPGFTVNIGDMRLYYRGKTAEDIRSWPVGIGRDGRRTPVGKLTVTELRENPTWRPTKTMRDLDPSLPAAVPPGPGNPLGKYAVRIGWDGYVIHGTNKPAGVGRRVSSGCVRLYDTDIKEVFDIARIDMPVTLIDEPIKVGWDGTAVYLEAHPAGAQADQIEMTGTFDPVPVDLAGIQRAAVVKAEAHGLSRIDWAAFDRIIQERRGVPEIIAK</sequence>
<dbReference type="InterPro" id="IPR036779">
    <property type="entry name" value="LysM_dom_sf"/>
</dbReference>
<comment type="pathway">
    <text evidence="1 9">Cell wall biogenesis; peptidoglycan biosynthesis.</text>
</comment>
<dbReference type="PANTHER" id="PTHR30582">
    <property type="entry name" value="L,D-TRANSPEPTIDASE"/>
    <property type="match status" value="1"/>
</dbReference>
<keyword evidence="5" id="KW-0378">Hydrolase</keyword>
<keyword evidence="13" id="KW-1185">Reference proteome</keyword>
<protein>
    <submittedName>
        <fullName evidence="12">L,D-transpeptidase family protein</fullName>
    </submittedName>
</protein>
<gene>
    <name evidence="12" type="ORF">J0X12_08515</name>
</gene>
<dbReference type="InterPro" id="IPR018392">
    <property type="entry name" value="LysM"/>
</dbReference>
<evidence type="ECO:0000256" key="5">
    <source>
        <dbReference type="ARBA" id="ARBA00022801"/>
    </source>
</evidence>
<feature type="active site" description="Nucleophile" evidence="9">
    <location>
        <position position="224"/>
    </location>
</feature>
<feature type="active site" description="Proton donor/acceptor" evidence="9">
    <location>
        <position position="208"/>
    </location>
</feature>
<keyword evidence="6 9" id="KW-0133">Cell shape</keyword>
<accession>A0ABS3F5M4</accession>
<dbReference type="Gene3D" id="3.10.350.10">
    <property type="entry name" value="LysM domain"/>
    <property type="match status" value="1"/>
</dbReference>
<evidence type="ECO:0000256" key="2">
    <source>
        <dbReference type="ARBA" id="ARBA00005992"/>
    </source>
</evidence>
<evidence type="ECO:0000256" key="9">
    <source>
        <dbReference type="PROSITE-ProRule" id="PRU01373"/>
    </source>
</evidence>
<keyword evidence="4" id="KW-0808">Transferase</keyword>
<evidence type="ECO:0000259" key="11">
    <source>
        <dbReference type="PROSITE" id="PS52029"/>
    </source>
</evidence>
<dbReference type="InterPro" id="IPR050979">
    <property type="entry name" value="LD-transpeptidase"/>
</dbReference>
<evidence type="ECO:0000256" key="7">
    <source>
        <dbReference type="ARBA" id="ARBA00022984"/>
    </source>
</evidence>
<dbReference type="EMBL" id="JAFLNC010000002">
    <property type="protein sequence ID" value="MBO0333653.1"/>
    <property type="molecule type" value="Genomic_DNA"/>
</dbReference>
<evidence type="ECO:0000256" key="10">
    <source>
        <dbReference type="SAM" id="MobiDB-lite"/>
    </source>
</evidence>
<feature type="domain" description="L,D-TPase catalytic" evidence="11">
    <location>
        <begin position="117"/>
        <end position="248"/>
    </location>
</feature>
<comment type="caution">
    <text evidence="12">The sequence shown here is derived from an EMBL/GenBank/DDBJ whole genome shotgun (WGS) entry which is preliminary data.</text>
</comment>
<evidence type="ECO:0000256" key="3">
    <source>
        <dbReference type="ARBA" id="ARBA00022676"/>
    </source>
</evidence>
<keyword evidence="3" id="KW-0328">Glycosyltransferase</keyword>
<comment type="similarity">
    <text evidence="2">Belongs to the YkuD family.</text>
</comment>
<dbReference type="CDD" id="cd00118">
    <property type="entry name" value="LysM"/>
    <property type="match status" value="1"/>
</dbReference>
<reference evidence="12 13" key="1">
    <citation type="submission" date="2021-03" db="EMBL/GenBank/DDBJ databases">
        <title>Sneathiella sp. CAU 1612 isolated from Kang Won-do.</title>
        <authorList>
            <person name="Kim W."/>
        </authorList>
    </citation>
    <scope>NUCLEOTIDE SEQUENCE [LARGE SCALE GENOMIC DNA]</scope>
    <source>
        <strain evidence="12 13">CAU 1612</strain>
    </source>
</reference>
<dbReference type="InterPro" id="IPR005490">
    <property type="entry name" value="LD_TPept_cat_dom"/>
</dbReference>
<evidence type="ECO:0000313" key="12">
    <source>
        <dbReference type="EMBL" id="MBO0333653.1"/>
    </source>
</evidence>
<dbReference type="Gene3D" id="2.40.440.10">
    <property type="entry name" value="L,D-transpeptidase catalytic domain-like"/>
    <property type="match status" value="1"/>
</dbReference>
<dbReference type="CDD" id="cd16913">
    <property type="entry name" value="YkuD_like"/>
    <property type="match status" value="1"/>
</dbReference>
<dbReference type="RefSeq" id="WP_207044234.1">
    <property type="nucleotide sequence ID" value="NZ_JAFLNC010000002.1"/>
</dbReference>
<keyword evidence="7 9" id="KW-0573">Peptidoglycan synthesis</keyword>
<dbReference type="SUPFAM" id="SSF54106">
    <property type="entry name" value="LysM domain"/>
    <property type="match status" value="1"/>
</dbReference>
<evidence type="ECO:0000256" key="4">
    <source>
        <dbReference type="ARBA" id="ARBA00022679"/>
    </source>
</evidence>
<organism evidence="12 13">
    <name type="scientific">Sneathiella sedimenti</name>
    <dbReference type="NCBI Taxonomy" id="2816034"/>
    <lineage>
        <taxon>Bacteria</taxon>
        <taxon>Pseudomonadati</taxon>
        <taxon>Pseudomonadota</taxon>
        <taxon>Alphaproteobacteria</taxon>
        <taxon>Sneathiellales</taxon>
        <taxon>Sneathiellaceae</taxon>
        <taxon>Sneathiella</taxon>
    </lineage>
</organism>
<evidence type="ECO:0000256" key="1">
    <source>
        <dbReference type="ARBA" id="ARBA00004752"/>
    </source>
</evidence>
<dbReference type="PANTHER" id="PTHR30582:SF24">
    <property type="entry name" value="L,D-TRANSPEPTIDASE ERFK_SRFK-RELATED"/>
    <property type="match status" value="1"/>
</dbReference>
<dbReference type="PROSITE" id="PS52029">
    <property type="entry name" value="LD_TPASE"/>
    <property type="match status" value="1"/>
</dbReference>
<dbReference type="Proteomes" id="UP000664761">
    <property type="component" value="Unassembled WGS sequence"/>
</dbReference>